<feature type="transmembrane region" description="Helical" evidence="1">
    <location>
        <begin position="146"/>
        <end position="165"/>
    </location>
</feature>
<dbReference type="RefSeq" id="WP_041883071.1">
    <property type="nucleotide sequence ID" value="NZ_CP157278.1"/>
</dbReference>
<feature type="transmembrane region" description="Helical" evidence="1">
    <location>
        <begin position="12"/>
        <end position="31"/>
    </location>
</feature>
<evidence type="ECO:0000313" key="2">
    <source>
        <dbReference type="EMBL" id="KIO76440.1"/>
    </source>
</evidence>
<dbReference type="EMBL" id="JXRA01000062">
    <property type="protein sequence ID" value="KIO76440.1"/>
    <property type="molecule type" value="Genomic_DNA"/>
</dbReference>
<proteinExistence type="predicted"/>
<accession>A0A0D0GJX3</accession>
<protein>
    <submittedName>
        <fullName evidence="2">Membrane protein</fullName>
    </submittedName>
</protein>
<dbReference type="PANTHER" id="PTHR31061:SF24">
    <property type="entry name" value="LD22376P"/>
    <property type="match status" value="1"/>
</dbReference>
<feature type="transmembrane region" description="Helical" evidence="1">
    <location>
        <begin position="239"/>
        <end position="260"/>
    </location>
</feature>
<dbReference type="Proteomes" id="UP000032049">
    <property type="component" value="Unassembled WGS sequence"/>
</dbReference>
<name>A0A0D0GJX3_9SPHI</name>
<feature type="transmembrane region" description="Helical" evidence="1">
    <location>
        <begin position="209"/>
        <end position="227"/>
    </location>
</feature>
<keyword evidence="1" id="KW-1133">Transmembrane helix</keyword>
<sequence length="379" mass="43165">MKPLTERFLSLDVFRGMTLCFMIIVNTPGRGAIPFAMLEHAAWHGFTPTDLVFPSFLFAVGNAMSFSMKRFSQMDNSQVLLKIFKRTFLIFIIGYLMYWFPFFKYDKQGHIIFAVIENTRIMGVLQRIAVCFGVASLMIHYLSGKTVIWMSVFFLIGYWICLLLFGDSGAELTMTGNAGYYLDKLLLGESHLYHGDTLHGKHIAFDPEGILSTIPAIVNVIIGYFAGKFIQEKGKGYESIAKLFLAGSLLVLIAICWNSVFPVNKKLWTSSFVLITCGLDLMIIGTLLYIIEVRQSISWTKFFVIFGKNPLFIYIVADLLLIIIDTLFPHLHFNKWINVNFFQVIAPGPVGSLLFAICFMLVCWMVAYILDKRKIYIRV</sequence>
<keyword evidence="1" id="KW-0472">Membrane</keyword>
<evidence type="ECO:0000313" key="3">
    <source>
        <dbReference type="Proteomes" id="UP000032049"/>
    </source>
</evidence>
<feature type="transmembrane region" description="Helical" evidence="1">
    <location>
        <begin position="83"/>
        <end position="101"/>
    </location>
</feature>
<feature type="transmembrane region" description="Helical" evidence="1">
    <location>
        <begin position="272"/>
        <end position="291"/>
    </location>
</feature>
<organism evidence="2 3">
    <name type="scientific">Pedobacter lusitanus</name>
    <dbReference type="NCBI Taxonomy" id="1503925"/>
    <lineage>
        <taxon>Bacteria</taxon>
        <taxon>Pseudomonadati</taxon>
        <taxon>Bacteroidota</taxon>
        <taxon>Sphingobacteriia</taxon>
        <taxon>Sphingobacteriales</taxon>
        <taxon>Sphingobacteriaceae</taxon>
        <taxon>Pedobacter</taxon>
    </lineage>
</organism>
<feature type="transmembrane region" description="Helical" evidence="1">
    <location>
        <begin position="311"/>
        <end position="331"/>
    </location>
</feature>
<gene>
    <name evidence="2" type="ORF">TH53_14975</name>
</gene>
<dbReference type="PANTHER" id="PTHR31061">
    <property type="entry name" value="LD22376P"/>
    <property type="match status" value="1"/>
</dbReference>
<feature type="transmembrane region" description="Helical" evidence="1">
    <location>
        <begin position="121"/>
        <end position="139"/>
    </location>
</feature>
<dbReference type="STRING" id="1503925.TH53_14975"/>
<evidence type="ECO:0000256" key="1">
    <source>
        <dbReference type="SAM" id="Phobius"/>
    </source>
</evidence>
<keyword evidence="1" id="KW-0812">Transmembrane</keyword>
<dbReference type="OrthoDB" id="9788724at2"/>
<feature type="transmembrane region" description="Helical" evidence="1">
    <location>
        <begin position="351"/>
        <end position="370"/>
    </location>
</feature>
<feature type="transmembrane region" description="Helical" evidence="1">
    <location>
        <begin position="51"/>
        <end position="71"/>
    </location>
</feature>
<keyword evidence="3" id="KW-1185">Reference proteome</keyword>
<dbReference type="AlphaFoldDB" id="A0A0D0GJX3"/>
<reference evidence="2 3" key="1">
    <citation type="submission" date="2015-01" db="EMBL/GenBank/DDBJ databases">
        <title>Draft genome sequence of Pedobacter sp. NL19 isolated from sludge of an effluent treatment pond in an abandoned uranium mine.</title>
        <authorList>
            <person name="Santos T."/>
            <person name="Caetano T."/>
            <person name="Covas C."/>
            <person name="Cruz A."/>
            <person name="Mendo S."/>
        </authorList>
    </citation>
    <scope>NUCLEOTIDE SEQUENCE [LARGE SCALE GENOMIC DNA]</scope>
    <source>
        <strain evidence="2 3">NL19</strain>
    </source>
</reference>
<comment type="caution">
    <text evidence="2">The sequence shown here is derived from an EMBL/GenBank/DDBJ whole genome shotgun (WGS) entry which is preliminary data.</text>
</comment>